<dbReference type="PANTHER" id="PTHR11668:SF514">
    <property type="entry name" value="SERINE_THREONINE-PROTEIN PHOSPHATASE"/>
    <property type="match status" value="1"/>
</dbReference>
<dbReference type="VEuPathDB" id="TriTrypDB:LPMP_202490"/>
<proteinExistence type="inferred from homology"/>
<dbReference type="GO" id="GO:0004722">
    <property type="term" value="F:protein serine/threonine phosphatase activity"/>
    <property type="evidence" value="ECO:0007669"/>
    <property type="project" value="UniProtKB-EC"/>
</dbReference>
<sequence>MSALDSDAVCYYLYDPKLVPPARNKYIRVVSELLAGYYDSSYVDNVNIMDILRGGTMEVVELCEDAKCVLSKEPTVLDLRVSEEDEFVFVGDIHGQFNDLLHSVLSVQLAKSAPVPPKCTNVATQPTQCIDDRKGNCEVDPPLFVASAPTLSSSSASLSSSTAALCRRDDSNDFGTDAGKIVRFLFLGDYVDRGPRAVEVIVLLLALKIEYPKHVFLLRGNHEEAQTNRLYGFFNECRAKFLMVPRTCAPMPDVKSKYVDVCASLIQRSPKNAAKENAGVEYHSSHEHLLHLGGMCTSQLAFDSASSRGNSSNTEAKSSLTDPDVDAWMSFNATFRWLPLVAVVRCCAGLFFCTHGGLSPTLRRITQLDRLKRETYGTGLCETITPQLLLSCGVTGSPERSPPGAYGSPTSKREANQIIDGLLWSDPSDHEAGCQVNVRGCGYSFGADVTRRFLDSNSGYAPSQPLLLQLEVNQEDEEEWGSCPGATPPGKDQHGESQRMHFIMRAHQCVKAGFQWNQEGLVVTLFSAPNYCGMNGNKGAIAILRGEAQAPGTSIQLGFKVYDTYKSPLPIGGSQVTLSKSEQTKSGSNPSAAGGTPSRCPALPLRDRNIVNNPILEAYFGSITTPES</sequence>
<comment type="similarity">
    <text evidence="1">Belongs to the PPP phosphatase family.</text>
</comment>
<dbReference type="InterPro" id="IPR029052">
    <property type="entry name" value="Metallo-depent_PP-like"/>
</dbReference>
<comment type="catalytic activity">
    <reaction evidence="1">
        <text>O-phospho-L-threonyl-[protein] + H2O = L-threonyl-[protein] + phosphate</text>
        <dbReference type="Rhea" id="RHEA:47004"/>
        <dbReference type="Rhea" id="RHEA-COMP:11060"/>
        <dbReference type="Rhea" id="RHEA-COMP:11605"/>
        <dbReference type="ChEBI" id="CHEBI:15377"/>
        <dbReference type="ChEBI" id="CHEBI:30013"/>
        <dbReference type="ChEBI" id="CHEBI:43474"/>
        <dbReference type="ChEBI" id="CHEBI:61977"/>
        <dbReference type="EC" id="3.1.3.16"/>
    </reaction>
</comment>
<dbReference type="SMART" id="SM00156">
    <property type="entry name" value="PP2Ac"/>
    <property type="match status" value="1"/>
</dbReference>
<feature type="region of interest" description="Disordered" evidence="2">
    <location>
        <begin position="573"/>
        <end position="604"/>
    </location>
</feature>
<keyword evidence="5" id="KW-1185">Reference proteome</keyword>
<feature type="domain" description="Serine/threonine specific protein phosphatases" evidence="3">
    <location>
        <begin position="218"/>
        <end position="223"/>
    </location>
</feature>
<protein>
    <recommendedName>
        <fullName evidence="1">Serine/threonine-protein phosphatase</fullName>
        <ecNumber evidence="1">3.1.3.16</ecNumber>
    </recommendedName>
</protein>
<evidence type="ECO:0000256" key="1">
    <source>
        <dbReference type="RuleBase" id="RU004273"/>
    </source>
</evidence>
<evidence type="ECO:0000313" key="4">
    <source>
        <dbReference type="EMBL" id="AIN97745.1"/>
    </source>
</evidence>
<dbReference type="Proteomes" id="UP000063063">
    <property type="component" value="Chromosome 20"/>
</dbReference>
<dbReference type="InterPro" id="IPR006186">
    <property type="entry name" value="Ser/Thr-sp_prot-phosphatase"/>
</dbReference>
<accession>A0A088RPK3</accession>
<dbReference type="OrthoDB" id="271734at2759"/>
<dbReference type="GO" id="GO:0005737">
    <property type="term" value="C:cytoplasm"/>
    <property type="evidence" value="ECO:0007669"/>
    <property type="project" value="TreeGrafter"/>
</dbReference>
<dbReference type="AlphaFoldDB" id="A0A088RPK3"/>
<dbReference type="PANTHER" id="PTHR11668">
    <property type="entry name" value="SERINE/THREONINE PROTEIN PHOSPHATASE"/>
    <property type="match status" value="1"/>
</dbReference>
<dbReference type="EMBL" id="CP009389">
    <property type="protein sequence ID" value="AIN97745.1"/>
    <property type="molecule type" value="Genomic_DNA"/>
</dbReference>
<gene>
    <name evidence="4" type="ORF">LPMP_202490</name>
</gene>
<dbReference type="Pfam" id="PF00149">
    <property type="entry name" value="Metallophos"/>
    <property type="match status" value="1"/>
</dbReference>
<dbReference type="RefSeq" id="XP_010698452.1">
    <property type="nucleotide sequence ID" value="XM_010700150.1"/>
</dbReference>
<dbReference type="EC" id="3.1.3.16" evidence="1"/>
<dbReference type="Gene3D" id="3.60.21.10">
    <property type="match status" value="1"/>
</dbReference>
<dbReference type="InterPro" id="IPR050341">
    <property type="entry name" value="PP1_catalytic_subunit"/>
</dbReference>
<dbReference type="InterPro" id="IPR004843">
    <property type="entry name" value="Calcineurin-like_PHP"/>
</dbReference>
<dbReference type="PROSITE" id="PS00125">
    <property type="entry name" value="SER_THR_PHOSPHATASE"/>
    <property type="match status" value="1"/>
</dbReference>
<dbReference type="eggNOG" id="KOG0374">
    <property type="taxonomic scope" value="Eukaryota"/>
</dbReference>
<name>A0A088RPK3_LEIPA</name>
<dbReference type="VEuPathDB" id="TriTrypDB:LPAL13_200030200"/>
<evidence type="ECO:0000313" key="5">
    <source>
        <dbReference type="Proteomes" id="UP000063063"/>
    </source>
</evidence>
<reference evidence="4 5" key="1">
    <citation type="journal article" date="2015" name="Sci. Rep.">
        <title>The genome of Leishmania panamensis: insights into genomics of the L. (Viannia) subgenus.</title>
        <authorList>
            <person name="Llanes A."/>
            <person name="Restrepo C.M."/>
            <person name="Vecchio G.D."/>
            <person name="Anguizola F.J."/>
            <person name="Lleonart R."/>
        </authorList>
    </citation>
    <scope>NUCLEOTIDE SEQUENCE [LARGE SCALE GENOMIC DNA]</scope>
    <source>
        <strain evidence="4 5">MHOM/PA/94/PSC-1</strain>
    </source>
</reference>
<evidence type="ECO:0000259" key="3">
    <source>
        <dbReference type="PROSITE" id="PS00125"/>
    </source>
</evidence>
<evidence type="ECO:0000256" key="2">
    <source>
        <dbReference type="SAM" id="MobiDB-lite"/>
    </source>
</evidence>
<dbReference type="PRINTS" id="PR00114">
    <property type="entry name" value="STPHPHTASE"/>
</dbReference>
<dbReference type="SUPFAM" id="SSF56300">
    <property type="entry name" value="Metallo-dependent phosphatases"/>
    <property type="match status" value="1"/>
</dbReference>
<organism evidence="4 5">
    <name type="scientific">Leishmania panamensis</name>
    <dbReference type="NCBI Taxonomy" id="5679"/>
    <lineage>
        <taxon>Eukaryota</taxon>
        <taxon>Discoba</taxon>
        <taxon>Euglenozoa</taxon>
        <taxon>Kinetoplastea</taxon>
        <taxon>Metakinetoplastina</taxon>
        <taxon>Trypanosomatida</taxon>
        <taxon>Trypanosomatidae</taxon>
        <taxon>Leishmaniinae</taxon>
        <taxon>Leishmania</taxon>
        <taxon>Leishmania guyanensis species complex</taxon>
    </lineage>
</organism>
<feature type="compositionally biased region" description="Polar residues" evidence="2">
    <location>
        <begin position="574"/>
        <end position="591"/>
    </location>
</feature>
<dbReference type="GeneID" id="22574458"/>
<dbReference type="eggNOG" id="KOG0371">
    <property type="taxonomic scope" value="Eukaryota"/>
</dbReference>
<keyword evidence="1 4" id="KW-0378">Hydrolase</keyword>
<dbReference type="GO" id="GO:0005634">
    <property type="term" value="C:nucleus"/>
    <property type="evidence" value="ECO:0007669"/>
    <property type="project" value="TreeGrafter"/>
</dbReference>
<dbReference type="KEGG" id="lpan:LPMP_202490"/>